<evidence type="ECO:0000256" key="3">
    <source>
        <dbReference type="ARBA" id="ARBA00022448"/>
    </source>
</evidence>
<evidence type="ECO:0000256" key="6">
    <source>
        <dbReference type="ARBA" id="ARBA00023136"/>
    </source>
</evidence>
<proteinExistence type="inferred from homology"/>
<dbReference type="InterPro" id="IPR001248">
    <property type="entry name" value="Pur-cyt_permease"/>
</dbReference>
<evidence type="ECO:0000256" key="8">
    <source>
        <dbReference type="SAM" id="Phobius"/>
    </source>
</evidence>
<feature type="transmembrane region" description="Helical" evidence="8">
    <location>
        <begin position="93"/>
        <end position="119"/>
    </location>
</feature>
<comment type="subcellular location">
    <subcellularLocation>
        <location evidence="1">Membrane</location>
        <topology evidence="1">Multi-pass membrane protein</topology>
    </subcellularLocation>
</comment>
<feature type="transmembrane region" description="Helical" evidence="8">
    <location>
        <begin position="163"/>
        <end position="183"/>
    </location>
</feature>
<dbReference type="InterPro" id="IPR026030">
    <property type="entry name" value="Pur-cyt_permease_Fcy2/21/22"/>
</dbReference>
<keyword evidence="4 8" id="KW-0812">Transmembrane</keyword>
<evidence type="ECO:0000256" key="4">
    <source>
        <dbReference type="ARBA" id="ARBA00022692"/>
    </source>
</evidence>
<dbReference type="Gene3D" id="1.10.4160.10">
    <property type="entry name" value="Hydantoin permease"/>
    <property type="match status" value="1"/>
</dbReference>
<evidence type="ECO:0008006" key="11">
    <source>
        <dbReference type="Google" id="ProtNLM"/>
    </source>
</evidence>
<feature type="transmembrane region" description="Helical" evidence="8">
    <location>
        <begin position="204"/>
        <end position="228"/>
    </location>
</feature>
<gene>
    <name evidence="9" type="ORF">C6V83_03400</name>
</gene>
<feature type="transmembrane region" description="Helical" evidence="8">
    <location>
        <begin position="289"/>
        <end position="308"/>
    </location>
</feature>
<dbReference type="AlphaFoldDB" id="A0A2S0KCV1"/>
<evidence type="ECO:0000313" key="10">
    <source>
        <dbReference type="Proteomes" id="UP000239814"/>
    </source>
</evidence>
<evidence type="ECO:0000256" key="7">
    <source>
        <dbReference type="PIRNR" id="PIRNR002744"/>
    </source>
</evidence>
<dbReference type="Pfam" id="PF02133">
    <property type="entry name" value="Transp_cyt_pur"/>
    <property type="match status" value="1"/>
</dbReference>
<organism evidence="9 10">
    <name type="scientific">Gordonia iterans</name>
    <dbReference type="NCBI Taxonomy" id="1004901"/>
    <lineage>
        <taxon>Bacteria</taxon>
        <taxon>Bacillati</taxon>
        <taxon>Actinomycetota</taxon>
        <taxon>Actinomycetes</taxon>
        <taxon>Mycobacteriales</taxon>
        <taxon>Gordoniaceae</taxon>
        <taxon>Gordonia</taxon>
    </lineage>
</organism>
<dbReference type="GO" id="GO:0005886">
    <property type="term" value="C:plasma membrane"/>
    <property type="evidence" value="ECO:0007669"/>
    <property type="project" value="TreeGrafter"/>
</dbReference>
<dbReference type="OrthoDB" id="9809167at2"/>
<dbReference type="GO" id="GO:0022857">
    <property type="term" value="F:transmembrane transporter activity"/>
    <property type="evidence" value="ECO:0007669"/>
    <property type="project" value="InterPro"/>
</dbReference>
<evidence type="ECO:0000256" key="5">
    <source>
        <dbReference type="ARBA" id="ARBA00022989"/>
    </source>
</evidence>
<keyword evidence="10" id="KW-1185">Reference proteome</keyword>
<dbReference type="PANTHER" id="PTHR31806:SF1">
    <property type="entry name" value="PURINE-CYTOSINE PERMEASE FCY2-RELATED"/>
    <property type="match status" value="1"/>
</dbReference>
<dbReference type="KEGG" id="git:C6V83_03400"/>
<sequence length="441" mass="47239">MTPHIEFGAIWIGLIVVYFMDVSLLQALIGLFLGTAFGAFTHGVLTATGVRLRVPQLELGRTAFGKKGNLIVTTVMSVISAYGWFIVNSLVAALAIAALFDFSTVWALLIVVVVQFVLAQTGISYRAIKRYLYPAVSVLLVIAGVFAFVEVDPATDPGSPWDINGLIAIVVVACIAWAYSIGWSPYATDYSAVHPKASSAKRSGVFAALGLFAATMFLMSVGAVAGVVVGDKSTDNPTADFTSFLPEWLKVLVLIGLIVSPIAGSIVTLKSARNVFRFPKLGLSPQASVLAGQLVMTVLAFFLGWAALGDLAANYEGFVMVLGVWIGPWLNVILVDQYIKRKTDVTSLLYADGLSVKWGLFSAAFGIVASVLLWALQVFDRGFLPHGGLAYAALGMLVGFYLAAIVYGAGLKRVIKEHEIEAGQIDPHHKKPHLHLIPHRS</sequence>
<dbReference type="EMBL" id="CP027433">
    <property type="protein sequence ID" value="AVL99470.1"/>
    <property type="molecule type" value="Genomic_DNA"/>
</dbReference>
<evidence type="ECO:0000256" key="2">
    <source>
        <dbReference type="ARBA" id="ARBA00008974"/>
    </source>
</evidence>
<evidence type="ECO:0000313" key="9">
    <source>
        <dbReference type="EMBL" id="AVL99470.1"/>
    </source>
</evidence>
<reference evidence="9 10" key="1">
    <citation type="submission" date="2018-03" db="EMBL/GenBank/DDBJ databases">
        <title>Characteristics and genome of n-alkane degrading marine bacteria Gordonia iterans isolated from crude oil contaminated in Tae-an, South Korea.</title>
        <authorList>
            <person name="Lee S.-S."/>
            <person name="Kim H."/>
        </authorList>
    </citation>
    <scope>NUCLEOTIDE SEQUENCE [LARGE SCALE GENOMIC DNA]</scope>
    <source>
        <strain evidence="9 10">Co17</strain>
    </source>
</reference>
<feature type="transmembrane region" description="Helical" evidence="8">
    <location>
        <begin position="356"/>
        <end position="376"/>
    </location>
</feature>
<dbReference type="RefSeq" id="WP_105941205.1">
    <property type="nucleotide sequence ID" value="NZ_CP027433.1"/>
</dbReference>
<evidence type="ECO:0000256" key="1">
    <source>
        <dbReference type="ARBA" id="ARBA00004141"/>
    </source>
</evidence>
<dbReference type="PANTHER" id="PTHR31806">
    <property type="entry name" value="PURINE-CYTOSINE PERMEASE FCY2-RELATED"/>
    <property type="match status" value="1"/>
</dbReference>
<keyword evidence="3 7" id="KW-0813">Transport</keyword>
<keyword evidence="5 8" id="KW-1133">Transmembrane helix</keyword>
<feature type="transmembrane region" description="Helical" evidence="8">
    <location>
        <begin position="7"/>
        <end position="25"/>
    </location>
</feature>
<feature type="transmembrane region" description="Helical" evidence="8">
    <location>
        <begin position="70"/>
        <end position="87"/>
    </location>
</feature>
<feature type="transmembrane region" description="Helical" evidence="8">
    <location>
        <begin position="131"/>
        <end position="151"/>
    </location>
</feature>
<feature type="transmembrane region" description="Helical" evidence="8">
    <location>
        <begin position="31"/>
        <end position="50"/>
    </location>
</feature>
<name>A0A2S0KCV1_9ACTN</name>
<feature type="transmembrane region" description="Helical" evidence="8">
    <location>
        <begin position="248"/>
        <end position="269"/>
    </location>
</feature>
<feature type="transmembrane region" description="Helical" evidence="8">
    <location>
        <begin position="388"/>
        <end position="409"/>
    </location>
</feature>
<protein>
    <recommendedName>
        <fullName evidence="11">Cytosine permease</fullName>
    </recommendedName>
</protein>
<feature type="transmembrane region" description="Helical" evidence="8">
    <location>
        <begin position="314"/>
        <end position="335"/>
    </location>
</feature>
<keyword evidence="6 7" id="KW-0472">Membrane</keyword>
<comment type="similarity">
    <text evidence="2 7">Belongs to the purine-cytosine permease (2.A.39) family.</text>
</comment>
<dbReference type="PIRSF" id="PIRSF002744">
    <property type="entry name" value="Pur-cyt_permease"/>
    <property type="match status" value="1"/>
</dbReference>
<dbReference type="Proteomes" id="UP000239814">
    <property type="component" value="Chromosome"/>
</dbReference>
<accession>A0A2S0KCV1</accession>